<reference evidence="1 2" key="1">
    <citation type="submission" date="2024-06" db="EMBL/GenBank/DDBJ databases">
        <title>A chromosome level genome sequence of Diviner's sage (Salvia divinorum).</title>
        <authorList>
            <person name="Ford S.A."/>
            <person name="Ro D.-K."/>
            <person name="Ness R.W."/>
            <person name="Phillips M.A."/>
        </authorList>
    </citation>
    <scope>NUCLEOTIDE SEQUENCE [LARGE SCALE GENOMIC DNA]</scope>
    <source>
        <strain evidence="1">SAF-2024a</strain>
        <tissue evidence="1">Leaf</tissue>
    </source>
</reference>
<accession>A0ABD1GKK9</accession>
<comment type="caution">
    <text evidence="1">The sequence shown here is derived from an EMBL/GenBank/DDBJ whole genome shotgun (WGS) entry which is preliminary data.</text>
</comment>
<proteinExistence type="predicted"/>
<evidence type="ECO:0008006" key="3">
    <source>
        <dbReference type="Google" id="ProtNLM"/>
    </source>
</evidence>
<dbReference type="Proteomes" id="UP001567538">
    <property type="component" value="Unassembled WGS sequence"/>
</dbReference>
<evidence type="ECO:0000313" key="1">
    <source>
        <dbReference type="EMBL" id="KAL1544657.1"/>
    </source>
</evidence>
<evidence type="ECO:0000313" key="2">
    <source>
        <dbReference type="Proteomes" id="UP001567538"/>
    </source>
</evidence>
<dbReference type="AlphaFoldDB" id="A0ABD1GKK9"/>
<dbReference type="EMBL" id="JBEAFC010000008">
    <property type="protein sequence ID" value="KAL1544657.1"/>
    <property type="molecule type" value="Genomic_DNA"/>
</dbReference>
<protein>
    <recommendedName>
        <fullName evidence="3">Secreted protein</fullName>
    </recommendedName>
</protein>
<sequence length="106" mass="11831">MVLFFCVEVSACYCFIGFVHLHLWFRPSLPCCGIFNLNDCGSQLATLLDATFHCLSAAKMQLHLWFQTSLSCCGIFNLNDCGSRLATFHCLSAAKMCFSSIIIVFD</sequence>
<keyword evidence="2" id="KW-1185">Reference proteome</keyword>
<gene>
    <name evidence="1" type="ORF">AAHA92_21479</name>
</gene>
<name>A0ABD1GKK9_SALDI</name>
<organism evidence="1 2">
    <name type="scientific">Salvia divinorum</name>
    <name type="common">Maria pastora</name>
    <name type="synonym">Diviner's sage</name>
    <dbReference type="NCBI Taxonomy" id="28513"/>
    <lineage>
        <taxon>Eukaryota</taxon>
        <taxon>Viridiplantae</taxon>
        <taxon>Streptophyta</taxon>
        <taxon>Embryophyta</taxon>
        <taxon>Tracheophyta</taxon>
        <taxon>Spermatophyta</taxon>
        <taxon>Magnoliopsida</taxon>
        <taxon>eudicotyledons</taxon>
        <taxon>Gunneridae</taxon>
        <taxon>Pentapetalae</taxon>
        <taxon>asterids</taxon>
        <taxon>lamiids</taxon>
        <taxon>Lamiales</taxon>
        <taxon>Lamiaceae</taxon>
        <taxon>Nepetoideae</taxon>
        <taxon>Mentheae</taxon>
        <taxon>Salviinae</taxon>
        <taxon>Salvia</taxon>
        <taxon>Salvia subgen. Calosphace</taxon>
    </lineage>
</organism>